<dbReference type="AlphaFoldDB" id="A0AA39IM46"/>
<comment type="similarity">
    <text evidence="2 12">Belongs to the adaptor complexes small subunit family.</text>
</comment>
<feature type="domain" description="AP complex mu/sigma subunit" evidence="13">
    <location>
        <begin position="63"/>
        <end position="198"/>
    </location>
</feature>
<keyword evidence="6 12" id="KW-0931">ER-Golgi transport</keyword>
<dbReference type="Pfam" id="PF01217">
    <property type="entry name" value="Clat_adaptor_s"/>
    <property type="match status" value="1"/>
</dbReference>
<evidence type="ECO:0000256" key="3">
    <source>
        <dbReference type="ARBA" id="ARBA00011775"/>
    </source>
</evidence>
<dbReference type="Proteomes" id="UP001175271">
    <property type="component" value="Unassembled WGS sequence"/>
</dbReference>
<keyword evidence="10 12" id="KW-0968">Cytoplasmic vesicle</keyword>
<evidence type="ECO:0000256" key="8">
    <source>
        <dbReference type="ARBA" id="ARBA00023034"/>
    </source>
</evidence>
<evidence type="ECO:0000256" key="5">
    <source>
        <dbReference type="ARBA" id="ARBA00022490"/>
    </source>
</evidence>
<dbReference type="GO" id="GO:0030126">
    <property type="term" value="C:COPI vesicle coat"/>
    <property type="evidence" value="ECO:0007669"/>
    <property type="project" value="UniProtKB-UniRule"/>
</dbReference>
<dbReference type="Gene3D" id="3.30.450.60">
    <property type="match status" value="1"/>
</dbReference>
<dbReference type="GO" id="GO:0000139">
    <property type="term" value="C:Golgi membrane"/>
    <property type="evidence" value="ECO:0007669"/>
    <property type="project" value="UniProtKB-SubCell"/>
</dbReference>
<comment type="subcellular location">
    <subcellularLocation>
        <location evidence="12">Cytoplasm</location>
    </subcellularLocation>
    <subcellularLocation>
        <location evidence="1 12">Golgi apparatus membrane</location>
        <topology evidence="1 12">Peripheral membrane protein</topology>
        <orientation evidence="1 12">Cytoplasmic side</orientation>
    </subcellularLocation>
    <subcellularLocation>
        <location evidence="12">Cytoplasmic vesicle</location>
        <location evidence="12">COPI-coated vesicle membrane</location>
        <topology evidence="12">Peripheral membrane protein</topology>
        <orientation evidence="12">Cytoplasmic side</orientation>
    </subcellularLocation>
</comment>
<evidence type="ECO:0000256" key="2">
    <source>
        <dbReference type="ARBA" id="ARBA00006972"/>
    </source>
</evidence>
<evidence type="ECO:0000256" key="9">
    <source>
        <dbReference type="ARBA" id="ARBA00023136"/>
    </source>
</evidence>
<evidence type="ECO:0000256" key="1">
    <source>
        <dbReference type="ARBA" id="ARBA00004255"/>
    </source>
</evidence>
<dbReference type="CDD" id="cd14829">
    <property type="entry name" value="Zeta-COP"/>
    <property type="match status" value="1"/>
</dbReference>
<keyword evidence="9 12" id="KW-0472">Membrane</keyword>
<protein>
    <recommendedName>
        <fullName evidence="12">Coatomer subunit zeta</fullName>
    </recommendedName>
</protein>
<dbReference type="InterPro" id="IPR039652">
    <property type="entry name" value="Coatomer_zeta"/>
</dbReference>
<evidence type="ECO:0000313" key="15">
    <source>
        <dbReference type="Proteomes" id="UP001175271"/>
    </source>
</evidence>
<keyword evidence="4 12" id="KW-0813">Transport</keyword>
<comment type="subunit">
    <text evidence="3 12">Oligomeric complex that consists of at least the alpha, beta, beta', gamma, delta, epsilon and zeta subunits.</text>
</comment>
<dbReference type="GO" id="GO:0006890">
    <property type="term" value="P:retrograde vesicle-mediated transport, Golgi to endoplasmic reticulum"/>
    <property type="evidence" value="ECO:0007669"/>
    <property type="project" value="UniProtKB-UniRule"/>
</dbReference>
<evidence type="ECO:0000256" key="11">
    <source>
        <dbReference type="ARBA" id="ARBA00045555"/>
    </source>
</evidence>
<sequence>MTLHSGGALGVEVGWARNPRARSLRDSYRLRDANKTLFSDQTSVPPTTETMNFDLESLPLYSVKGMAVLDQDGQRILAKYDQNTFGTQKEQKEFEKSLFQKTNKANGEIILLDGHICVYRSNVDLFFYVIGGSQENELILVSVLNCLFDAISIILRKNVERKVLLDNMDTALLALDEICDDGIVLETDPQAVVSRCALRPDEIAFGDQSISEVGKSLFETARGQLKWSLLK</sequence>
<dbReference type="EMBL" id="JAUCMV010000001">
    <property type="protein sequence ID" value="KAK0425608.1"/>
    <property type="molecule type" value="Genomic_DNA"/>
</dbReference>
<proteinExistence type="inferred from homology"/>
<keyword evidence="5 12" id="KW-0963">Cytoplasm</keyword>
<evidence type="ECO:0000313" key="14">
    <source>
        <dbReference type="EMBL" id="KAK0425608.1"/>
    </source>
</evidence>
<evidence type="ECO:0000259" key="13">
    <source>
        <dbReference type="Pfam" id="PF01217"/>
    </source>
</evidence>
<comment type="caution">
    <text evidence="14">The sequence shown here is derived from an EMBL/GenBank/DDBJ whole genome shotgun (WGS) entry which is preliminary data.</text>
</comment>
<keyword evidence="15" id="KW-1185">Reference proteome</keyword>
<name>A0AA39IM46_9BILA</name>
<evidence type="ECO:0000256" key="7">
    <source>
        <dbReference type="ARBA" id="ARBA00022927"/>
    </source>
</evidence>
<keyword evidence="7 12" id="KW-0653">Protein transport</keyword>
<comment type="function">
    <text evidence="11">The coatomer is a cytosolic protein complex that binds to dilysine motifs and reversibly associates with Golgi non-clathrin-coated vesicles, which further mediate biosynthetic protein transport from the ER, via the Golgi up to the trans Golgi network. Coatomer complex is required for budding from Golgi membranes, and is essential for the retrograde Golgi-to-ER transport of dilysine-tagged proteins. The zeta subunit may be involved in regulating the coat assembly and, hence, the rate of biosynthetic protein transport due to its association-dissociation properties with the coatomer complex.</text>
</comment>
<evidence type="ECO:0000256" key="6">
    <source>
        <dbReference type="ARBA" id="ARBA00022892"/>
    </source>
</evidence>
<dbReference type="GO" id="GO:0006886">
    <property type="term" value="P:intracellular protein transport"/>
    <property type="evidence" value="ECO:0007669"/>
    <property type="project" value="TreeGrafter"/>
</dbReference>
<gene>
    <name evidence="14" type="ORF">QR680_009286</name>
</gene>
<dbReference type="GO" id="GO:0006891">
    <property type="term" value="P:intra-Golgi vesicle-mediated transport"/>
    <property type="evidence" value="ECO:0007669"/>
    <property type="project" value="TreeGrafter"/>
</dbReference>
<keyword evidence="8 12" id="KW-0333">Golgi apparatus</keyword>
<evidence type="ECO:0000256" key="12">
    <source>
        <dbReference type="RuleBase" id="RU366053"/>
    </source>
</evidence>
<evidence type="ECO:0000256" key="10">
    <source>
        <dbReference type="ARBA" id="ARBA00023329"/>
    </source>
</evidence>
<accession>A0AA39IM46</accession>
<dbReference type="PANTHER" id="PTHR11043:SF0">
    <property type="entry name" value="COATOMER SUBUNIT ZETA"/>
    <property type="match status" value="1"/>
</dbReference>
<organism evidence="14 15">
    <name type="scientific">Steinernema hermaphroditum</name>
    <dbReference type="NCBI Taxonomy" id="289476"/>
    <lineage>
        <taxon>Eukaryota</taxon>
        <taxon>Metazoa</taxon>
        <taxon>Ecdysozoa</taxon>
        <taxon>Nematoda</taxon>
        <taxon>Chromadorea</taxon>
        <taxon>Rhabditida</taxon>
        <taxon>Tylenchina</taxon>
        <taxon>Panagrolaimomorpha</taxon>
        <taxon>Strongyloidoidea</taxon>
        <taxon>Steinernematidae</taxon>
        <taxon>Steinernema</taxon>
    </lineage>
</organism>
<dbReference type="SUPFAM" id="SSF64356">
    <property type="entry name" value="SNARE-like"/>
    <property type="match status" value="1"/>
</dbReference>
<evidence type="ECO:0000256" key="4">
    <source>
        <dbReference type="ARBA" id="ARBA00022448"/>
    </source>
</evidence>
<dbReference type="InterPro" id="IPR022775">
    <property type="entry name" value="AP_mu_sigma_su"/>
</dbReference>
<dbReference type="InterPro" id="IPR011012">
    <property type="entry name" value="Longin-like_dom_sf"/>
</dbReference>
<dbReference type="PANTHER" id="PTHR11043">
    <property type="entry name" value="ZETA-COAT PROTEIN"/>
    <property type="match status" value="1"/>
</dbReference>
<reference evidence="14" key="1">
    <citation type="submission" date="2023-06" db="EMBL/GenBank/DDBJ databases">
        <title>Genomic analysis of the entomopathogenic nematode Steinernema hermaphroditum.</title>
        <authorList>
            <person name="Schwarz E.M."/>
            <person name="Heppert J.K."/>
            <person name="Baniya A."/>
            <person name="Schwartz H.T."/>
            <person name="Tan C.-H."/>
            <person name="Antoshechkin I."/>
            <person name="Sternberg P.W."/>
            <person name="Goodrich-Blair H."/>
            <person name="Dillman A.R."/>
        </authorList>
    </citation>
    <scope>NUCLEOTIDE SEQUENCE</scope>
    <source>
        <strain evidence="14">PS9179</strain>
        <tissue evidence="14">Whole animal</tissue>
    </source>
</reference>
<dbReference type="FunFam" id="3.30.450.60:FF:000013">
    <property type="entry name" value="Coatomer subunit zeta"/>
    <property type="match status" value="1"/>
</dbReference>